<keyword evidence="7" id="KW-1185">Reference proteome</keyword>
<dbReference type="InterPro" id="IPR011929">
    <property type="entry name" value="Phage_pept_NlpC/P60"/>
</dbReference>
<comment type="similarity">
    <text evidence="1">Belongs to the peptidase C40 family.</text>
</comment>
<evidence type="ECO:0000313" key="7">
    <source>
        <dbReference type="Proteomes" id="UP000319255"/>
    </source>
</evidence>
<protein>
    <submittedName>
        <fullName evidence="6">Peptidase</fullName>
    </submittedName>
</protein>
<dbReference type="OrthoDB" id="6058745at2"/>
<gene>
    <name evidence="6" type="ORF">FJM51_10685</name>
</gene>
<name>A0A501WTP8_9RHOB</name>
<comment type="caution">
    <text evidence="6">The sequence shown here is derived from an EMBL/GenBank/DDBJ whole genome shotgun (WGS) entry which is preliminary data.</text>
</comment>
<dbReference type="Proteomes" id="UP000319255">
    <property type="component" value="Unassembled WGS sequence"/>
</dbReference>
<sequence length="154" mass="16667">MAEAAHDEVRAQGDLIVARARLWIGTPYRHQASCRGAGADCLGLVRGVWREVRGAEPEEVPPYTADWSEAGGPEDLLNAARRNLRSVAREEAAPGDILVLRMIEGGLAKHVGILGRAPGGFETLIHAYSGHGVVESPLTPAWRRRVAGAFRFPR</sequence>
<dbReference type="Pfam" id="PF00877">
    <property type="entry name" value="NLPC_P60"/>
    <property type="match status" value="1"/>
</dbReference>
<feature type="domain" description="NlpC/P60" evidence="5">
    <location>
        <begin position="10"/>
        <end position="153"/>
    </location>
</feature>
<accession>A0A501WTP8</accession>
<dbReference type="RefSeq" id="WP_140454132.1">
    <property type="nucleotide sequence ID" value="NZ_VFRP01000009.1"/>
</dbReference>
<organism evidence="6 7">
    <name type="scientific">Amaricoccus solimangrovi</name>
    <dbReference type="NCBI Taxonomy" id="2589815"/>
    <lineage>
        <taxon>Bacteria</taxon>
        <taxon>Pseudomonadati</taxon>
        <taxon>Pseudomonadota</taxon>
        <taxon>Alphaproteobacteria</taxon>
        <taxon>Rhodobacterales</taxon>
        <taxon>Paracoccaceae</taxon>
        <taxon>Amaricoccus</taxon>
    </lineage>
</organism>
<evidence type="ECO:0000256" key="4">
    <source>
        <dbReference type="ARBA" id="ARBA00022807"/>
    </source>
</evidence>
<evidence type="ECO:0000256" key="1">
    <source>
        <dbReference type="ARBA" id="ARBA00007074"/>
    </source>
</evidence>
<proteinExistence type="inferred from homology"/>
<dbReference type="GO" id="GO:0008234">
    <property type="term" value="F:cysteine-type peptidase activity"/>
    <property type="evidence" value="ECO:0007669"/>
    <property type="project" value="UniProtKB-KW"/>
</dbReference>
<dbReference type="NCBIfam" id="TIGR02219">
    <property type="entry name" value="phage_NlpC_fam"/>
    <property type="match status" value="1"/>
</dbReference>
<evidence type="ECO:0000256" key="2">
    <source>
        <dbReference type="ARBA" id="ARBA00022670"/>
    </source>
</evidence>
<dbReference type="SUPFAM" id="SSF54001">
    <property type="entry name" value="Cysteine proteinases"/>
    <property type="match status" value="1"/>
</dbReference>
<evidence type="ECO:0000259" key="5">
    <source>
        <dbReference type="PROSITE" id="PS51935"/>
    </source>
</evidence>
<keyword evidence="2" id="KW-0645">Protease</keyword>
<evidence type="ECO:0000256" key="3">
    <source>
        <dbReference type="ARBA" id="ARBA00022801"/>
    </source>
</evidence>
<keyword evidence="3" id="KW-0378">Hydrolase</keyword>
<dbReference type="GO" id="GO:0006508">
    <property type="term" value="P:proteolysis"/>
    <property type="evidence" value="ECO:0007669"/>
    <property type="project" value="UniProtKB-KW"/>
</dbReference>
<dbReference type="Gene3D" id="3.90.1720.10">
    <property type="entry name" value="endopeptidase domain like (from Nostoc punctiforme)"/>
    <property type="match status" value="1"/>
</dbReference>
<evidence type="ECO:0000313" key="6">
    <source>
        <dbReference type="EMBL" id="TPE50717.1"/>
    </source>
</evidence>
<dbReference type="PROSITE" id="PS51935">
    <property type="entry name" value="NLPC_P60"/>
    <property type="match status" value="1"/>
</dbReference>
<dbReference type="InterPro" id="IPR000064">
    <property type="entry name" value="NLP_P60_dom"/>
</dbReference>
<keyword evidence="4" id="KW-0788">Thiol protease</keyword>
<reference evidence="6 7" key="1">
    <citation type="submission" date="2019-06" db="EMBL/GenBank/DDBJ databases">
        <title>A novel bacterium of genus Amaricoccus, isolated from marine sediment.</title>
        <authorList>
            <person name="Huang H."/>
            <person name="Mo K."/>
            <person name="Hu Y."/>
        </authorList>
    </citation>
    <scope>NUCLEOTIDE SEQUENCE [LARGE SCALE GENOMIC DNA]</scope>
    <source>
        <strain evidence="6 7">HB172011</strain>
    </source>
</reference>
<dbReference type="AlphaFoldDB" id="A0A501WTP8"/>
<dbReference type="InterPro" id="IPR038765">
    <property type="entry name" value="Papain-like_cys_pep_sf"/>
</dbReference>
<dbReference type="EMBL" id="VFRP01000009">
    <property type="protein sequence ID" value="TPE50717.1"/>
    <property type="molecule type" value="Genomic_DNA"/>
</dbReference>